<protein>
    <submittedName>
        <fullName evidence="2">Uncharacterized protein</fullName>
    </submittedName>
</protein>
<reference evidence="2 3" key="1">
    <citation type="journal article" date="2017" name="Int. J. Parasitol.">
        <title>The genome of the protozoan parasite Cystoisospora suis and a reverse vaccinology approach to identify vaccine candidates.</title>
        <authorList>
            <person name="Palmieri N."/>
            <person name="Shrestha A."/>
            <person name="Ruttkowski B."/>
            <person name="Beck T."/>
            <person name="Vogl C."/>
            <person name="Tomley F."/>
            <person name="Blake D.P."/>
            <person name="Joachim A."/>
        </authorList>
    </citation>
    <scope>NUCLEOTIDE SEQUENCE [LARGE SCALE GENOMIC DNA]</scope>
    <source>
        <strain evidence="2 3">Wien I</strain>
    </source>
</reference>
<organism evidence="2 3">
    <name type="scientific">Cystoisospora suis</name>
    <dbReference type="NCBI Taxonomy" id="483139"/>
    <lineage>
        <taxon>Eukaryota</taxon>
        <taxon>Sar</taxon>
        <taxon>Alveolata</taxon>
        <taxon>Apicomplexa</taxon>
        <taxon>Conoidasida</taxon>
        <taxon>Coccidia</taxon>
        <taxon>Eucoccidiorida</taxon>
        <taxon>Eimeriorina</taxon>
        <taxon>Sarcocystidae</taxon>
        <taxon>Cystoisospora</taxon>
    </lineage>
</organism>
<evidence type="ECO:0000313" key="3">
    <source>
        <dbReference type="Proteomes" id="UP000221165"/>
    </source>
</evidence>
<dbReference type="AlphaFoldDB" id="A0A2C6JM75"/>
<feature type="region of interest" description="Disordered" evidence="1">
    <location>
        <begin position="1"/>
        <end position="22"/>
    </location>
</feature>
<dbReference type="VEuPathDB" id="ToxoDB:CSUI_008627"/>
<keyword evidence="3" id="KW-1185">Reference proteome</keyword>
<feature type="non-terminal residue" evidence="2">
    <location>
        <position position="62"/>
    </location>
</feature>
<dbReference type="GeneID" id="94431965"/>
<gene>
    <name evidence="2" type="ORF">CSUI_008627</name>
</gene>
<proteinExistence type="predicted"/>
<feature type="non-terminal residue" evidence="2">
    <location>
        <position position="1"/>
    </location>
</feature>
<dbReference type="Proteomes" id="UP000221165">
    <property type="component" value="Unassembled WGS sequence"/>
</dbReference>
<name>A0A2C6JM75_9APIC</name>
<sequence length="62" mass="6370">PGSDGLRAPGITATPGGGGGAAPANTMARVVVVHLGKRSAIMRRFIAQRATMILRRMISAKV</sequence>
<dbReference type="EMBL" id="MIGC01004890">
    <property type="protein sequence ID" value="PHJ17541.1"/>
    <property type="molecule type" value="Genomic_DNA"/>
</dbReference>
<dbReference type="RefSeq" id="XP_067919260.1">
    <property type="nucleotide sequence ID" value="XM_068068754.1"/>
</dbReference>
<accession>A0A2C6JM75</accession>
<evidence type="ECO:0000256" key="1">
    <source>
        <dbReference type="SAM" id="MobiDB-lite"/>
    </source>
</evidence>
<evidence type="ECO:0000313" key="2">
    <source>
        <dbReference type="EMBL" id="PHJ17541.1"/>
    </source>
</evidence>
<comment type="caution">
    <text evidence="2">The sequence shown here is derived from an EMBL/GenBank/DDBJ whole genome shotgun (WGS) entry which is preliminary data.</text>
</comment>